<evidence type="ECO:0000313" key="3">
    <source>
        <dbReference type="Proteomes" id="UP000676776"/>
    </source>
</evidence>
<dbReference type="EMBL" id="JAGEVF010000004">
    <property type="protein sequence ID" value="MBO3116556.1"/>
    <property type="molecule type" value="Genomic_DNA"/>
</dbReference>
<name>A0ABS3T1D3_9FLAO</name>
<evidence type="ECO:0000313" key="2">
    <source>
        <dbReference type="EMBL" id="MBO3116556.1"/>
    </source>
</evidence>
<proteinExistence type="predicted"/>
<keyword evidence="1" id="KW-0732">Signal</keyword>
<keyword evidence="3" id="KW-1185">Reference proteome</keyword>
<evidence type="ECO:0000256" key="1">
    <source>
        <dbReference type="SAM" id="SignalP"/>
    </source>
</evidence>
<organism evidence="2 3">
    <name type="scientific">Winogradskyella pelagia</name>
    <dbReference type="NCBI Taxonomy" id="2819984"/>
    <lineage>
        <taxon>Bacteria</taxon>
        <taxon>Pseudomonadati</taxon>
        <taxon>Bacteroidota</taxon>
        <taxon>Flavobacteriia</taxon>
        <taxon>Flavobacteriales</taxon>
        <taxon>Flavobacteriaceae</taxon>
        <taxon>Winogradskyella</taxon>
    </lineage>
</organism>
<comment type="caution">
    <text evidence="2">The sequence shown here is derived from an EMBL/GenBank/DDBJ whole genome shotgun (WGS) entry which is preliminary data.</text>
</comment>
<protein>
    <recommendedName>
        <fullName evidence="4">Lipoprotein</fullName>
    </recommendedName>
</protein>
<sequence>MNSIKHFLLICIPFILFGCLSTSPCLDLGNGDDVIVNLQVIDNQDLNKIDFHANGILESVSSAQLKKIKTVSFGFDVRGEGMFKICIYVKNDTICSEHYVEEGYRPKLVYYKGKLEVKEHIGYGY</sequence>
<evidence type="ECO:0008006" key="4">
    <source>
        <dbReference type="Google" id="ProtNLM"/>
    </source>
</evidence>
<accession>A0ABS3T1D3</accession>
<feature type="signal peptide" evidence="1">
    <location>
        <begin position="1"/>
        <end position="18"/>
    </location>
</feature>
<reference evidence="2 3" key="1">
    <citation type="submission" date="2021-03" db="EMBL/GenBank/DDBJ databases">
        <title>Winogradskyella sp. nov., isolated from costal sediment.</title>
        <authorList>
            <person name="Gao C."/>
        </authorList>
    </citation>
    <scope>NUCLEOTIDE SEQUENCE [LARGE SCALE GENOMIC DNA]</scope>
    <source>
        <strain evidence="2 3">DF17</strain>
    </source>
</reference>
<dbReference type="Proteomes" id="UP000676776">
    <property type="component" value="Unassembled WGS sequence"/>
</dbReference>
<dbReference type="RefSeq" id="WP_208153821.1">
    <property type="nucleotide sequence ID" value="NZ_JAGEVF010000004.1"/>
</dbReference>
<feature type="chain" id="PRO_5046503096" description="Lipoprotein" evidence="1">
    <location>
        <begin position="19"/>
        <end position="125"/>
    </location>
</feature>
<gene>
    <name evidence="2" type="ORF">J4050_07350</name>
</gene>
<dbReference type="PROSITE" id="PS51257">
    <property type="entry name" value="PROKAR_LIPOPROTEIN"/>
    <property type="match status" value="1"/>
</dbReference>